<proteinExistence type="predicted"/>
<dbReference type="AlphaFoldDB" id="A0A0F9AJT0"/>
<accession>A0A0F9AJT0</accession>
<gene>
    <name evidence="1" type="ORF">LCGC14_2904040</name>
</gene>
<sequence>MNQLKVIDLCKFGIFSAYISGLFHQKLIDEWNDPTDIATRAAVLIKDTHEVYAGLLLSILKEIKTNCKHPKKYQDVCEGIRYCTNCNLDLKK</sequence>
<name>A0A0F9AJT0_9ZZZZ</name>
<protein>
    <submittedName>
        <fullName evidence="1">Uncharacterized protein</fullName>
    </submittedName>
</protein>
<comment type="caution">
    <text evidence="1">The sequence shown here is derived from an EMBL/GenBank/DDBJ whole genome shotgun (WGS) entry which is preliminary data.</text>
</comment>
<dbReference type="EMBL" id="LAZR01057261">
    <property type="protein sequence ID" value="KKK72421.1"/>
    <property type="molecule type" value="Genomic_DNA"/>
</dbReference>
<reference evidence="1" key="1">
    <citation type="journal article" date="2015" name="Nature">
        <title>Complex archaea that bridge the gap between prokaryotes and eukaryotes.</title>
        <authorList>
            <person name="Spang A."/>
            <person name="Saw J.H."/>
            <person name="Jorgensen S.L."/>
            <person name="Zaremba-Niedzwiedzka K."/>
            <person name="Martijn J."/>
            <person name="Lind A.E."/>
            <person name="van Eijk R."/>
            <person name="Schleper C."/>
            <person name="Guy L."/>
            <person name="Ettema T.J."/>
        </authorList>
    </citation>
    <scope>NUCLEOTIDE SEQUENCE</scope>
</reference>
<organism evidence="1">
    <name type="scientific">marine sediment metagenome</name>
    <dbReference type="NCBI Taxonomy" id="412755"/>
    <lineage>
        <taxon>unclassified sequences</taxon>
        <taxon>metagenomes</taxon>
        <taxon>ecological metagenomes</taxon>
    </lineage>
</organism>
<evidence type="ECO:0000313" key="1">
    <source>
        <dbReference type="EMBL" id="KKK72421.1"/>
    </source>
</evidence>